<evidence type="ECO:0000313" key="16">
    <source>
        <dbReference type="EMBL" id="EFB75303.1"/>
    </source>
</evidence>
<evidence type="ECO:0000256" key="4">
    <source>
        <dbReference type="ARBA" id="ARBA00022679"/>
    </source>
</evidence>
<dbReference type="HAMAP" id="MF_00244">
    <property type="entry name" value="NaMN_adenylyltr"/>
    <property type="match status" value="1"/>
</dbReference>
<dbReference type="PANTHER" id="PTHR39321">
    <property type="entry name" value="NICOTINATE-NUCLEOTIDE ADENYLYLTRANSFERASE-RELATED"/>
    <property type="match status" value="1"/>
</dbReference>
<keyword evidence="8" id="KW-0378">Hydrolase</keyword>
<dbReference type="InterPro" id="IPR003607">
    <property type="entry name" value="HD/PDEase_dom"/>
</dbReference>
<dbReference type="CDD" id="cd02165">
    <property type="entry name" value="NMNAT"/>
    <property type="match status" value="1"/>
</dbReference>
<dbReference type="STRING" id="411471.SUBVAR_06424"/>
<dbReference type="GO" id="GO:0005524">
    <property type="term" value="F:ATP binding"/>
    <property type="evidence" value="ECO:0007669"/>
    <property type="project" value="UniProtKB-KW"/>
</dbReference>
<keyword evidence="11 14" id="KW-0520">NAD</keyword>
<organism evidence="16 17">
    <name type="scientific">Subdoligranulum variabile DSM 15176</name>
    <dbReference type="NCBI Taxonomy" id="411471"/>
    <lineage>
        <taxon>Bacteria</taxon>
        <taxon>Bacillati</taxon>
        <taxon>Bacillota</taxon>
        <taxon>Clostridia</taxon>
        <taxon>Eubacteriales</taxon>
        <taxon>Oscillospiraceae</taxon>
        <taxon>Subdoligranulum</taxon>
    </lineage>
</organism>
<feature type="domain" description="HD/PDEase" evidence="15">
    <location>
        <begin position="223"/>
        <end position="351"/>
    </location>
</feature>
<dbReference type="eggNOG" id="COG1057">
    <property type="taxonomic scope" value="Bacteria"/>
</dbReference>
<dbReference type="RefSeq" id="WP_007047787.1">
    <property type="nucleotide sequence ID" value="NZ_GG704769.1"/>
</dbReference>
<evidence type="ECO:0000256" key="2">
    <source>
        <dbReference type="ARBA" id="ARBA00005019"/>
    </source>
</evidence>
<dbReference type="SMART" id="SM00471">
    <property type="entry name" value="HDc"/>
    <property type="match status" value="1"/>
</dbReference>
<comment type="caution">
    <text evidence="16">The sequence shown here is derived from an EMBL/GenBank/DDBJ whole genome shotgun (WGS) entry which is preliminary data.</text>
</comment>
<dbReference type="GO" id="GO:0009435">
    <property type="term" value="P:NAD+ biosynthetic process"/>
    <property type="evidence" value="ECO:0007669"/>
    <property type="project" value="UniProtKB-UniRule"/>
</dbReference>
<dbReference type="Gene3D" id="1.10.3210.10">
    <property type="entry name" value="Hypothetical protein af1432"/>
    <property type="match status" value="1"/>
</dbReference>
<dbReference type="GO" id="GO:0004515">
    <property type="term" value="F:nicotinate-nucleotide adenylyltransferase activity"/>
    <property type="evidence" value="ECO:0007669"/>
    <property type="project" value="UniProtKB-UniRule"/>
</dbReference>
<evidence type="ECO:0000259" key="15">
    <source>
        <dbReference type="SMART" id="SM00471"/>
    </source>
</evidence>
<sequence length="398" mass="44101">MKVLLYGGTFDPPHNGHMNNLRAALELVQPDRAIVMPAGIPPHKAASATPGAVRLAMCRCFTALSPAVEVSDWEIRQGGRSYTVHTLEMLRARFPDAALYLSVGSDMLLTFQQWCRWQDILDMATLVVESRRPGDDGALTAAARTLEQYGGRVLFARAESYPCASSDLRTGKIPRADWGRYLPAAVLQVIESNGLYREGRPRSQGRNYTMTCEEAKELVKPRLSHKRWTHTKNVKKMAVQLAERWGENPEKAALAALLHDSAKEMPREALLQIFADNAIIAENAPARPAAIWHGIAAAILAETRWGVTDPEILSAIRCHTTGKPGMSLLDKILYLADMTSDERDWPGVEELRRLEMEDLDKALLVALKQSIDFVKEKGGALDPESVAAYEYQKAQLGC</sequence>
<keyword evidence="4 14" id="KW-0808">Transferase</keyword>
<keyword evidence="7 14" id="KW-0547">Nucleotide-binding</keyword>
<dbReference type="NCBIfam" id="TIGR00482">
    <property type="entry name" value="nicotinate (nicotinamide) nucleotide adenylyltransferase"/>
    <property type="match status" value="1"/>
</dbReference>
<accession>D1PPV7</accession>
<dbReference type="HOGENOM" id="CLU_050191_0_0_9"/>
<evidence type="ECO:0000256" key="7">
    <source>
        <dbReference type="ARBA" id="ARBA00022741"/>
    </source>
</evidence>
<evidence type="ECO:0000256" key="9">
    <source>
        <dbReference type="ARBA" id="ARBA00022840"/>
    </source>
</evidence>
<keyword evidence="5 14" id="KW-0548">Nucleotidyltransferase</keyword>
<evidence type="ECO:0000256" key="3">
    <source>
        <dbReference type="ARBA" id="ARBA00022642"/>
    </source>
</evidence>
<evidence type="ECO:0000256" key="8">
    <source>
        <dbReference type="ARBA" id="ARBA00022801"/>
    </source>
</evidence>
<dbReference type="Pfam" id="PF01966">
    <property type="entry name" value="HD"/>
    <property type="match status" value="1"/>
</dbReference>
<reference evidence="16" key="1">
    <citation type="submission" date="2009-12" db="EMBL/GenBank/DDBJ databases">
        <authorList>
            <person name="Weinstock G."/>
            <person name="Sodergren E."/>
            <person name="Clifton S."/>
            <person name="Fulton L."/>
            <person name="Fulton B."/>
            <person name="Courtney L."/>
            <person name="Fronick C."/>
            <person name="Harrison M."/>
            <person name="Strong C."/>
            <person name="Farmer C."/>
            <person name="Delahaunty K."/>
            <person name="Markovic C."/>
            <person name="Hall O."/>
            <person name="Minx P."/>
            <person name="Tomlinson C."/>
            <person name="Mitreva M."/>
            <person name="Nelson J."/>
            <person name="Hou S."/>
            <person name="Wollam A."/>
            <person name="Pepin K.H."/>
            <person name="Johnson M."/>
            <person name="Bhonagiri V."/>
            <person name="Nash W.E."/>
            <person name="Warren W."/>
            <person name="Chinwalla A."/>
            <person name="Mardis E.R."/>
            <person name="Wilson R.K."/>
        </authorList>
    </citation>
    <scope>NUCLEOTIDE SEQUENCE [LARGE SCALE GENOMIC DNA]</scope>
    <source>
        <strain evidence="16">DSM 15176</strain>
    </source>
</reference>
<dbReference type="SUPFAM" id="SSF109604">
    <property type="entry name" value="HD-domain/PDEase-like"/>
    <property type="match status" value="1"/>
</dbReference>
<comment type="pathway">
    <text evidence="2 14">Cofactor biosynthesis; NAD(+) biosynthesis; deamido-NAD(+) from nicotinate D-ribonucleotide: step 1/1.</text>
</comment>
<evidence type="ECO:0000256" key="5">
    <source>
        <dbReference type="ARBA" id="ARBA00022695"/>
    </source>
</evidence>
<dbReference type="InterPro" id="IPR004821">
    <property type="entry name" value="Cyt_trans-like"/>
</dbReference>
<keyword evidence="6" id="KW-0479">Metal-binding</keyword>
<dbReference type="InterPro" id="IPR006674">
    <property type="entry name" value="HD_domain"/>
</dbReference>
<comment type="similarity">
    <text evidence="14">Belongs to the NadD family.</text>
</comment>
<name>D1PPV7_9FIRM</name>
<dbReference type="NCBIfam" id="TIGR00125">
    <property type="entry name" value="cyt_tran_rel"/>
    <property type="match status" value="1"/>
</dbReference>
<dbReference type="CDD" id="cd00077">
    <property type="entry name" value="HDc"/>
    <property type="match status" value="1"/>
</dbReference>
<dbReference type="EC" id="2.7.7.18" evidence="14"/>
<keyword evidence="10" id="KW-0408">Iron</keyword>
<evidence type="ECO:0000256" key="1">
    <source>
        <dbReference type="ARBA" id="ARBA00002324"/>
    </source>
</evidence>
<dbReference type="AlphaFoldDB" id="D1PPV7"/>
<dbReference type="InterPro" id="IPR014729">
    <property type="entry name" value="Rossmann-like_a/b/a_fold"/>
</dbReference>
<proteinExistence type="inferred from homology"/>
<keyword evidence="9 14" id="KW-0067">ATP-binding</keyword>
<evidence type="ECO:0000313" key="17">
    <source>
        <dbReference type="Proteomes" id="UP000003438"/>
    </source>
</evidence>
<evidence type="ECO:0000256" key="11">
    <source>
        <dbReference type="ARBA" id="ARBA00023027"/>
    </source>
</evidence>
<dbReference type="Gene3D" id="3.40.50.620">
    <property type="entry name" value="HUPs"/>
    <property type="match status" value="1"/>
</dbReference>
<keyword evidence="17" id="KW-1185">Reference proteome</keyword>
<dbReference type="SUPFAM" id="SSF52374">
    <property type="entry name" value="Nucleotidylyl transferase"/>
    <property type="match status" value="1"/>
</dbReference>
<dbReference type="EMBL" id="ACBY02000029">
    <property type="protein sequence ID" value="EFB75303.1"/>
    <property type="molecule type" value="Genomic_DNA"/>
</dbReference>
<comment type="catalytic activity">
    <reaction evidence="13">
        <text>P(1),P(4)-bis(5'-adenosyl) tetraphosphate + H2O = 2 ADP + 2 H(+)</text>
        <dbReference type="Rhea" id="RHEA:24252"/>
        <dbReference type="ChEBI" id="CHEBI:15377"/>
        <dbReference type="ChEBI" id="CHEBI:15378"/>
        <dbReference type="ChEBI" id="CHEBI:58141"/>
        <dbReference type="ChEBI" id="CHEBI:456216"/>
        <dbReference type="EC" id="3.6.1.41"/>
    </reaction>
</comment>
<gene>
    <name evidence="14 16" type="primary">nadD</name>
    <name evidence="16" type="ORF">SUBVAR_06424</name>
</gene>
<evidence type="ECO:0000256" key="12">
    <source>
        <dbReference type="ARBA" id="ARBA00048721"/>
    </source>
</evidence>
<keyword evidence="3 14" id="KW-0662">Pyridine nucleotide biosynthesis</keyword>
<dbReference type="InterPro" id="IPR005248">
    <property type="entry name" value="NadD/NMNAT"/>
</dbReference>
<dbReference type="UniPathway" id="UPA00253">
    <property type="reaction ID" value="UER00332"/>
</dbReference>
<dbReference type="Proteomes" id="UP000003438">
    <property type="component" value="Unassembled WGS sequence"/>
</dbReference>
<evidence type="ECO:0000256" key="6">
    <source>
        <dbReference type="ARBA" id="ARBA00022723"/>
    </source>
</evidence>
<comment type="function">
    <text evidence="1 14">Catalyzes the reversible adenylation of nicotinate mononucleotide (NaMN) to nicotinic acid adenine dinucleotide (NaAD).</text>
</comment>
<dbReference type="InterPro" id="IPR005249">
    <property type="entry name" value="YqeK"/>
</dbReference>
<dbReference type="Pfam" id="PF01467">
    <property type="entry name" value="CTP_transf_like"/>
    <property type="match status" value="1"/>
</dbReference>
<evidence type="ECO:0000256" key="13">
    <source>
        <dbReference type="ARBA" id="ARBA00049417"/>
    </source>
</evidence>
<protein>
    <recommendedName>
        <fullName evidence="14">Probable nicotinate-nucleotide adenylyltransferase</fullName>
        <ecNumber evidence="14">2.7.7.18</ecNumber>
    </recommendedName>
    <alternativeName>
        <fullName evidence="14">Deamido-NAD(+) diphosphorylase</fullName>
    </alternativeName>
    <alternativeName>
        <fullName evidence="14">Deamido-NAD(+) pyrophosphorylase</fullName>
    </alternativeName>
    <alternativeName>
        <fullName evidence="14">Nicotinate mononucleotide adenylyltransferase</fullName>
        <shortName evidence="14">NaMN adenylyltransferase</shortName>
    </alternativeName>
</protein>
<dbReference type="NCBIfam" id="TIGR00488">
    <property type="entry name" value="bis(5'-nucleosyl)-tetraphosphatase (symmetrical) YqeK"/>
    <property type="match status" value="1"/>
</dbReference>
<evidence type="ECO:0000256" key="10">
    <source>
        <dbReference type="ARBA" id="ARBA00023004"/>
    </source>
</evidence>
<dbReference type="eggNOG" id="COG1713">
    <property type="taxonomic scope" value="Bacteria"/>
</dbReference>
<dbReference type="GO" id="GO:0008803">
    <property type="term" value="F:bis(5'-nucleosyl)-tetraphosphatase (symmetrical) activity"/>
    <property type="evidence" value="ECO:0007669"/>
    <property type="project" value="UniProtKB-EC"/>
</dbReference>
<comment type="catalytic activity">
    <reaction evidence="12 14">
        <text>nicotinate beta-D-ribonucleotide + ATP + H(+) = deamido-NAD(+) + diphosphate</text>
        <dbReference type="Rhea" id="RHEA:22860"/>
        <dbReference type="ChEBI" id="CHEBI:15378"/>
        <dbReference type="ChEBI" id="CHEBI:30616"/>
        <dbReference type="ChEBI" id="CHEBI:33019"/>
        <dbReference type="ChEBI" id="CHEBI:57502"/>
        <dbReference type="ChEBI" id="CHEBI:58437"/>
        <dbReference type="EC" id="2.7.7.18"/>
    </reaction>
</comment>
<dbReference type="PANTHER" id="PTHR39321:SF3">
    <property type="entry name" value="PHOSPHOPANTETHEINE ADENYLYLTRANSFERASE"/>
    <property type="match status" value="1"/>
</dbReference>
<dbReference type="GO" id="GO:0046872">
    <property type="term" value="F:metal ion binding"/>
    <property type="evidence" value="ECO:0007669"/>
    <property type="project" value="UniProtKB-KW"/>
</dbReference>
<evidence type="ECO:0000256" key="14">
    <source>
        <dbReference type="HAMAP-Rule" id="MF_00244"/>
    </source>
</evidence>